<keyword evidence="2" id="KW-1185">Reference proteome</keyword>
<dbReference type="Proteomes" id="UP000006671">
    <property type="component" value="Unassembled WGS sequence"/>
</dbReference>
<gene>
    <name evidence="1" type="ORF">NAEGRDRAFT_64881</name>
</gene>
<dbReference type="OrthoDB" id="10322393at2759"/>
<name>D2V7P6_NAEGR</name>
<organism evidence="2">
    <name type="scientific">Naegleria gruberi</name>
    <name type="common">Amoeba</name>
    <dbReference type="NCBI Taxonomy" id="5762"/>
    <lineage>
        <taxon>Eukaryota</taxon>
        <taxon>Discoba</taxon>
        <taxon>Heterolobosea</taxon>
        <taxon>Tetramitia</taxon>
        <taxon>Eutetramitia</taxon>
        <taxon>Vahlkampfiidae</taxon>
        <taxon>Naegleria</taxon>
    </lineage>
</organism>
<protein>
    <submittedName>
        <fullName evidence="1">Predicted protein</fullName>
    </submittedName>
</protein>
<reference evidence="1 2" key="1">
    <citation type="journal article" date="2010" name="Cell">
        <title>The genome of Naegleria gruberi illuminates early eukaryotic versatility.</title>
        <authorList>
            <person name="Fritz-Laylin L.K."/>
            <person name="Prochnik S.E."/>
            <person name="Ginger M.L."/>
            <person name="Dacks J.B."/>
            <person name="Carpenter M.L."/>
            <person name="Field M.C."/>
            <person name="Kuo A."/>
            <person name="Paredez A."/>
            <person name="Chapman J."/>
            <person name="Pham J."/>
            <person name="Shu S."/>
            <person name="Neupane R."/>
            <person name="Cipriano M."/>
            <person name="Mancuso J."/>
            <person name="Tu H."/>
            <person name="Salamov A."/>
            <person name="Lindquist E."/>
            <person name="Shapiro H."/>
            <person name="Lucas S."/>
            <person name="Grigoriev I.V."/>
            <person name="Cande W.Z."/>
            <person name="Fulton C."/>
            <person name="Rokhsar D.S."/>
            <person name="Dawson S.C."/>
        </authorList>
    </citation>
    <scope>NUCLEOTIDE SEQUENCE [LARGE SCALE GENOMIC DNA]</scope>
    <source>
        <strain evidence="1 2">NEG-M</strain>
    </source>
</reference>
<dbReference type="GeneID" id="8860240"/>
<dbReference type="KEGG" id="ngr:NAEGRDRAFT_64881"/>
<proteinExistence type="predicted"/>
<dbReference type="AlphaFoldDB" id="D2V7P6"/>
<sequence length="165" mass="19051">MVDLHRAINTTKSGLNHVKYEQGVSSEKFIPQPFSANHQHSINDRILMKLLELWSEVQSFVQHFNSTLEEHHRKVVEKEVLKCEYLASILDEVFEYVLSQEEIHSNKVISGKANFNMIKQVVADLNLMDLKQLVHRVDNLGKDVDKGKEKIDLLINELSIFNSVL</sequence>
<evidence type="ECO:0000313" key="1">
    <source>
        <dbReference type="EMBL" id="EFC47038.1"/>
    </source>
</evidence>
<dbReference type="InParanoid" id="D2V7P6"/>
<dbReference type="VEuPathDB" id="AmoebaDB:NAEGRDRAFT_64881"/>
<evidence type="ECO:0000313" key="2">
    <source>
        <dbReference type="Proteomes" id="UP000006671"/>
    </source>
</evidence>
<dbReference type="EMBL" id="GG738856">
    <property type="protein sequence ID" value="EFC47038.1"/>
    <property type="molecule type" value="Genomic_DNA"/>
</dbReference>
<accession>D2V7P6</accession>
<dbReference type="RefSeq" id="XP_002679782.1">
    <property type="nucleotide sequence ID" value="XM_002679736.1"/>
</dbReference>